<reference evidence="2 3" key="1">
    <citation type="submission" date="2019-03" db="EMBL/GenBank/DDBJ databases">
        <title>The complete genome sequence of Neokomagataea sp. Jb2 NBRC113641.</title>
        <authorList>
            <person name="Chua K.-O."/>
            <person name="Chan K.-G."/>
            <person name="See-Too W.-S."/>
        </authorList>
    </citation>
    <scope>NUCLEOTIDE SEQUENCE [LARGE SCALE GENOMIC DNA]</scope>
    <source>
        <strain evidence="2 3">Jb2</strain>
    </source>
</reference>
<dbReference type="InterPro" id="IPR000073">
    <property type="entry name" value="AB_hydrolase_1"/>
</dbReference>
<dbReference type="InterPro" id="IPR051044">
    <property type="entry name" value="MAG_DAG_Lipase"/>
</dbReference>
<proteinExistence type="predicted"/>
<keyword evidence="2" id="KW-0378">Hydrolase</keyword>
<name>A0A506UM62_9PROT</name>
<accession>A0A506UM62</accession>
<keyword evidence="3" id="KW-1185">Reference proteome</keyword>
<dbReference type="EMBL" id="SORZ01000002">
    <property type="protein sequence ID" value="TPW34436.1"/>
    <property type="molecule type" value="Genomic_DNA"/>
</dbReference>
<dbReference type="PANTHER" id="PTHR11614">
    <property type="entry name" value="PHOSPHOLIPASE-RELATED"/>
    <property type="match status" value="1"/>
</dbReference>
<organism evidence="2 3">
    <name type="scientific">Oecophyllibacter saccharovorans</name>
    <dbReference type="NCBI Taxonomy" id="2558360"/>
    <lineage>
        <taxon>Bacteria</taxon>
        <taxon>Pseudomonadati</taxon>
        <taxon>Pseudomonadota</taxon>
        <taxon>Alphaproteobacteria</taxon>
        <taxon>Acetobacterales</taxon>
        <taxon>Acetobacteraceae</taxon>
        <taxon>Oecophyllibacter</taxon>
    </lineage>
</organism>
<dbReference type="Gene3D" id="3.40.50.1820">
    <property type="entry name" value="alpha/beta hydrolase"/>
    <property type="match status" value="1"/>
</dbReference>
<dbReference type="PRINTS" id="PR00111">
    <property type="entry name" value="ABHYDROLASE"/>
</dbReference>
<dbReference type="SUPFAM" id="SSF53474">
    <property type="entry name" value="alpha/beta-Hydrolases"/>
    <property type="match status" value="1"/>
</dbReference>
<dbReference type="AlphaFoldDB" id="A0A506UM62"/>
<feature type="domain" description="Serine aminopeptidase S33" evidence="1">
    <location>
        <begin position="75"/>
        <end position="324"/>
    </location>
</feature>
<dbReference type="InterPro" id="IPR022742">
    <property type="entry name" value="Hydrolase_4"/>
</dbReference>
<comment type="caution">
    <text evidence="2">The sequence shown here is derived from an EMBL/GenBank/DDBJ whole genome shotgun (WGS) entry which is preliminary data.</text>
</comment>
<gene>
    <name evidence="2" type="ORF">E3202_08090</name>
</gene>
<evidence type="ECO:0000313" key="3">
    <source>
        <dbReference type="Proteomes" id="UP000315037"/>
    </source>
</evidence>
<dbReference type="RefSeq" id="WP_165601019.1">
    <property type="nucleotide sequence ID" value="NZ_SORZ01000002.1"/>
</dbReference>
<dbReference type="Proteomes" id="UP000315037">
    <property type="component" value="Unassembled WGS sequence"/>
</dbReference>
<dbReference type="GO" id="GO:0016787">
    <property type="term" value="F:hydrolase activity"/>
    <property type="evidence" value="ECO:0007669"/>
    <property type="project" value="UniProtKB-KW"/>
</dbReference>
<dbReference type="Pfam" id="PF12146">
    <property type="entry name" value="Hydrolase_4"/>
    <property type="match status" value="1"/>
</dbReference>
<evidence type="ECO:0000259" key="1">
    <source>
        <dbReference type="Pfam" id="PF12146"/>
    </source>
</evidence>
<protein>
    <submittedName>
        <fullName evidence="2">Alpha/beta fold hydrolase</fullName>
    </submittedName>
</protein>
<evidence type="ECO:0000313" key="2">
    <source>
        <dbReference type="EMBL" id="TPW34436.1"/>
    </source>
</evidence>
<dbReference type="InterPro" id="IPR029058">
    <property type="entry name" value="AB_hydrolase_fold"/>
</dbReference>
<sequence length="358" mass="38148">MIDTSAPLLKPALLRLRALAWAVLAGAWLAGCAASPDPARLPHSAAESALRPPDLTLPMEDGLNIPVRLYRPTGPVRAVVLGLHGYGDSRDAWEFLAPQLNADGILVAAPDIRGFGGARVPGGWSTTARMLRDTAAELRWAETRWPGVPVYVMGESMGGALAFLLTTRLHELGVDPPRGVILLAPAVFRLGQPARALLGAWNLLTPAMVLNPDYAPGERVASTNYRALRRLYFDPLSTRDSTVHSLHGLVALMAEANGAAAELQAAQRGLGVPVLMVWGSRDQLVPPEDTAAFVDHLAPPGAAEAPGALRLDEIDGAYHLLSRERTRVGADIAAWIFHSERFLPSGGDLAAAAWRAAR</sequence>